<dbReference type="Gene3D" id="1.10.510.10">
    <property type="entry name" value="Transferase(Phosphotransferase) domain 1"/>
    <property type="match status" value="1"/>
</dbReference>
<dbReference type="Pfam" id="PF12819">
    <property type="entry name" value="Malectin_like"/>
    <property type="match status" value="1"/>
</dbReference>
<comment type="catalytic activity">
    <reaction evidence="16">
        <text>L-threonyl-[protein] + ATP = O-phospho-L-threonyl-[protein] + ADP + H(+)</text>
        <dbReference type="Rhea" id="RHEA:46608"/>
        <dbReference type="Rhea" id="RHEA-COMP:11060"/>
        <dbReference type="Rhea" id="RHEA-COMP:11605"/>
        <dbReference type="ChEBI" id="CHEBI:15378"/>
        <dbReference type="ChEBI" id="CHEBI:30013"/>
        <dbReference type="ChEBI" id="CHEBI:30616"/>
        <dbReference type="ChEBI" id="CHEBI:61977"/>
        <dbReference type="ChEBI" id="CHEBI:456216"/>
        <dbReference type="EC" id="2.7.11.1"/>
    </reaction>
</comment>
<evidence type="ECO:0000256" key="11">
    <source>
        <dbReference type="ARBA" id="ARBA00022777"/>
    </source>
</evidence>
<dbReference type="SUPFAM" id="SSF56112">
    <property type="entry name" value="Protein kinase-like (PK-like)"/>
    <property type="match status" value="1"/>
</dbReference>
<comment type="caution">
    <text evidence="22">The sequence shown here is derived from an EMBL/GenBank/DDBJ whole genome shotgun (WGS) entry which is preliminary data.</text>
</comment>
<keyword evidence="5" id="KW-0433">Leucine-rich repeat</keyword>
<evidence type="ECO:0000313" key="23">
    <source>
        <dbReference type="Proteomes" id="UP001372338"/>
    </source>
</evidence>
<dbReference type="Gene3D" id="3.30.200.20">
    <property type="entry name" value="Phosphorylase Kinase, domain 1"/>
    <property type="match status" value="1"/>
</dbReference>
<dbReference type="CDD" id="cd14066">
    <property type="entry name" value="STKc_IRAK"/>
    <property type="match status" value="1"/>
</dbReference>
<evidence type="ECO:0000256" key="20">
    <source>
        <dbReference type="SAM" id="SignalP"/>
    </source>
</evidence>
<evidence type="ECO:0000256" key="16">
    <source>
        <dbReference type="ARBA" id="ARBA00047899"/>
    </source>
</evidence>
<keyword evidence="3" id="KW-0723">Serine/threonine-protein kinase</keyword>
<evidence type="ECO:0000256" key="4">
    <source>
        <dbReference type="ARBA" id="ARBA00022553"/>
    </source>
</evidence>
<evidence type="ECO:0000256" key="5">
    <source>
        <dbReference type="ARBA" id="ARBA00022614"/>
    </source>
</evidence>
<evidence type="ECO:0000256" key="8">
    <source>
        <dbReference type="ARBA" id="ARBA00022729"/>
    </source>
</evidence>
<evidence type="ECO:0000256" key="2">
    <source>
        <dbReference type="ARBA" id="ARBA00012513"/>
    </source>
</evidence>
<keyword evidence="8 20" id="KW-0732">Signal</keyword>
<feature type="domain" description="Protein kinase" evidence="21">
    <location>
        <begin position="573"/>
        <end position="846"/>
    </location>
</feature>
<dbReference type="AlphaFoldDB" id="A0AAN9EQZ8"/>
<evidence type="ECO:0000256" key="18">
    <source>
        <dbReference type="PROSITE-ProRule" id="PRU10141"/>
    </source>
</evidence>
<keyword evidence="10 18" id="KW-0547">Nucleotide-binding</keyword>
<evidence type="ECO:0000256" key="13">
    <source>
        <dbReference type="ARBA" id="ARBA00022989"/>
    </source>
</evidence>
<dbReference type="PROSITE" id="PS00107">
    <property type="entry name" value="PROTEIN_KINASE_ATP"/>
    <property type="match status" value="1"/>
</dbReference>
<dbReference type="InterPro" id="IPR008271">
    <property type="entry name" value="Ser/Thr_kinase_AS"/>
</dbReference>
<dbReference type="InterPro" id="IPR024788">
    <property type="entry name" value="Malectin-like_Carb-bd_dom"/>
</dbReference>
<evidence type="ECO:0000256" key="3">
    <source>
        <dbReference type="ARBA" id="ARBA00022527"/>
    </source>
</evidence>
<evidence type="ECO:0000256" key="7">
    <source>
        <dbReference type="ARBA" id="ARBA00022692"/>
    </source>
</evidence>
<dbReference type="EMBL" id="JAYWIO010000005">
    <property type="protein sequence ID" value="KAK7261756.1"/>
    <property type="molecule type" value="Genomic_DNA"/>
</dbReference>
<dbReference type="GO" id="GO:0016020">
    <property type="term" value="C:membrane"/>
    <property type="evidence" value="ECO:0007669"/>
    <property type="project" value="UniProtKB-SubCell"/>
</dbReference>
<feature type="transmembrane region" description="Helical" evidence="19">
    <location>
        <begin position="506"/>
        <end position="529"/>
    </location>
</feature>
<keyword evidence="9" id="KW-0677">Repeat</keyword>
<dbReference type="Pfam" id="PF07714">
    <property type="entry name" value="PK_Tyr_Ser-Thr"/>
    <property type="match status" value="1"/>
</dbReference>
<dbReference type="SUPFAM" id="SSF52058">
    <property type="entry name" value="L domain-like"/>
    <property type="match status" value="1"/>
</dbReference>
<dbReference type="InterPro" id="IPR011009">
    <property type="entry name" value="Kinase-like_dom_sf"/>
</dbReference>
<dbReference type="PANTHER" id="PTHR45631">
    <property type="entry name" value="OS07G0107800 PROTEIN-RELATED"/>
    <property type="match status" value="1"/>
</dbReference>
<protein>
    <recommendedName>
        <fullName evidence="2">non-specific serine/threonine protein kinase</fullName>
        <ecNumber evidence="2">2.7.11.1</ecNumber>
    </recommendedName>
</protein>
<dbReference type="PANTHER" id="PTHR45631:SF202">
    <property type="entry name" value="SENESCENCE-INDUCED RECEPTOR-LIKE SERINE_THREONINE-PROTEIN KINASE"/>
    <property type="match status" value="1"/>
</dbReference>
<dbReference type="GO" id="GO:0004674">
    <property type="term" value="F:protein serine/threonine kinase activity"/>
    <property type="evidence" value="ECO:0007669"/>
    <property type="project" value="UniProtKB-KW"/>
</dbReference>
<dbReference type="InterPro" id="IPR017441">
    <property type="entry name" value="Protein_kinase_ATP_BS"/>
</dbReference>
<name>A0AAN9EQZ8_CROPI</name>
<keyword evidence="7 19" id="KW-0812">Transmembrane</keyword>
<keyword evidence="15" id="KW-0675">Receptor</keyword>
<dbReference type="InterPro" id="IPR000719">
    <property type="entry name" value="Prot_kinase_dom"/>
</dbReference>
<evidence type="ECO:0000256" key="9">
    <source>
        <dbReference type="ARBA" id="ARBA00022737"/>
    </source>
</evidence>
<sequence length="880" mass="98138">MRMSTSFLVALLGVLVLAGLIQAQDQSGFISIDCGGPADSKYTEIATGVNYTSDSNLISSGVSRSITSDLKSLYQRQVWNLRSFPEGIRNCYKINITRGSKYLIRANFLYGNYDGLNKLPKFDLLLGANWWATVNIEVAIDYQFNEIIHIPSLDYVQICLANTGAGTPFISSIELRTLKNITYVTQIGSLEHYLRWDLGSTSKDTYRYKDDVYDRFWDPYGYNKDWTQLSVSIEADSLIQNIYKPPVIVMSTAATPVNASAPMVISWEPENQADQFYVYMHFKEVQVLKKNQTREFNIIMNGEPWYENLAPVYNRTITIFSRVASKAFQYSLERTENSNLPPIINAIEIYRLKEFQQSETFQGDVDAITTINSVYEVKRNWQGDPCGPLAYLWDGLNCSNDGYNSPRITTLNLSSSGLTGKIDLSISQLTMLEKLDLSNNSLNGKVPDFLSKLQHLKILNLEKNNLTGPIPTELVVKSKDGSLLLSVGQNPYLCESGECKKKKKNILTPLVASIGGLLILLAAVAAIFWNLKKRKPKVTAPSEISLQYREQSDTSLPVKNQIYSYSDVLKITNNFNTILGKGGFGTVYLGYIDDAPVAVKMLSPSSVQGYRQFQAEVKLLMRVHHRNLTTLVGYCNERTNKGLIYEYMANGDLQQHLSGKGSNAKFLTWEDRLRIAVDAALGLEYLQNGCKPPIIHRDIKSTNILLNENFQAKLSDFGLSKIIPTDGGSHVSTVVAGTLGYLDPDYYTSNRLTEKSDVYSFGVVLLEIITSQPVIARNHEKTHIVQWVSSLVATGDIKAIACSRLGGEFDVNSMWRAVEIAMACVSPNPTRRPIMSVIVTELKECLATKLARTKSTCANTGESGELLTANLYTDVSPVAR</sequence>
<evidence type="ECO:0000256" key="10">
    <source>
        <dbReference type="ARBA" id="ARBA00022741"/>
    </source>
</evidence>
<comment type="catalytic activity">
    <reaction evidence="17">
        <text>L-seryl-[protein] + ATP = O-phospho-L-seryl-[protein] + ADP + H(+)</text>
        <dbReference type="Rhea" id="RHEA:17989"/>
        <dbReference type="Rhea" id="RHEA-COMP:9863"/>
        <dbReference type="Rhea" id="RHEA-COMP:11604"/>
        <dbReference type="ChEBI" id="CHEBI:15378"/>
        <dbReference type="ChEBI" id="CHEBI:29999"/>
        <dbReference type="ChEBI" id="CHEBI:30616"/>
        <dbReference type="ChEBI" id="CHEBI:83421"/>
        <dbReference type="ChEBI" id="CHEBI:456216"/>
        <dbReference type="EC" id="2.7.11.1"/>
    </reaction>
</comment>
<dbReference type="FunFam" id="3.30.200.20:FF:000394">
    <property type="entry name" value="Leucine-rich repeat receptor-like protein kinase"/>
    <property type="match status" value="1"/>
</dbReference>
<keyword evidence="23" id="KW-1185">Reference proteome</keyword>
<dbReference type="PROSITE" id="PS00108">
    <property type="entry name" value="PROTEIN_KINASE_ST"/>
    <property type="match status" value="1"/>
</dbReference>
<dbReference type="Gene3D" id="3.80.10.10">
    <property type="entry name" value="Ribonuclease Inhibitor"/>
    <property type="match status" value="1"/>
</dbReference>
<keyword evidence="13 19" id="KW-1133">Transmembrane helix</keyword>
<proteinExistence type="predicted"/>
<feature type="chain" id="PRO_5042951434" description="non-specific serine/threonine protein kinase" evidence="20">
    <location>
        <begin position="24"/>
        <end position="880"/>
    </location>
</feature>
<evidence type="ECO:0000259" key="21">
    <source>
        <dbReference type="PROSITE" id="PS50011"/>
    </source>
</evidence>
<comment type="subcellular location">
    <subcellularLocation>
        <location evidence="1">Membrane</location>
        <topology evidence="1">Single-pass membrane protein</topology>
    </subcellularLocation>
</comment>
<evidence type="ECO:0000256" key="12">
    <source>
        <dbReference type="ARBA" id="ARBA00022840"/>
    </source>
</evidence>
<dbReference type="Proteomes" id="UP001372338">
    <property type="component" value="Unassembled WGS sequence"/>
</dbReference>
<accession>A0AAN9EQZ8</accession>
<evidence type="ECO:0000256" key="14">
    <source>
        <dbReference type="ARBA" id="ARBA00023136"/>
    </source>
</evidence>
<feature type="binding site" evidence="18">
    <location>
        <position position="600"/>
    </location>
    <ligand>
        <name>ATP</name>
        <dbReference type="ChEBI" id="CHEBI:30616"/>
    </ligand>
</feature>
<dbReference type="InterPro" id="IPR001245">
    <property type="entry name" value="Ser-Thr/Tyr_kinase_cat_dom"/>
</dbReference>
<organism evidence="22 23">
    <name type="scientific">Crotalaria pallida</name>
    <name type="common">Smooth rattlebox</name>
    <name type="synonym">Crotalaria striata</name>
    <dbReference type="NCBI Taxonomy" id="3830"/>
    <lineage>
        <taxon>Eukaryota</taxon>
        <taxon>Viridiplantae</taxon>
        <taxon>Streptophyta</taxon>
        <taxon>Embryophyta</taxon>
        <taxon>Tracheophyta</taxon>
        <taxon>Spermatophyta</taxon>
        <taxon>Magnoliopsida</taxon>
        <taxon>eudicotyledons</taxon>
        <taxon>Gunneridae</taxon>
        <taxon>Pentapetalae</taxon>
        <taxon>rosids</taxon>
        <taxon>fabids</taxon>
        <taxon>Fabales</taxon>
        <taxon>Fabaceae</taxon>
        <taxon>Papilionoideae</taxon>
        <taxon>50 kb inversion clade</taxon>
        <taxon>genistoids sensu lato</taxon>
        <taxon>core genistoids</taxon>
        <taxon>Crotalarieae</taxon>
        <taxon>Crotalaria</taxon>
    </lineage>
</organism>
<dbReference type="EC" id="2.7.11.1" evidence="2"/>
<dbReference type="FunFam" id="1.10.510.10:FF:000146">
    <property type="entry name" value="LRR receptor-like serine/threonine-protein kinase IOS1"/>
    <property type="match status" value="1"/>
</dbReference>
<keyword evidence="6" id="KW-0808">Transferase</keyword>
<reference evidence="22 23" key="1">
    <citation type="submission" date="2024-01" db="EMBL/GenBank/DDBJ databases">
        <title>The genomes of 5 underutilized Papilionoideae crops provide insights into root nodulation and disease resistanc.</title>
        <authorList>
            <person name="Yuan L."/>
        </authorList>
    </citation>
    <scope>NUCLEOTIDE SEQUENCE [LARGE SCALE GENOMIC DNA]</scope>
    <source>
        <strain evidence="22">ZHUSHIDOU_FW_LH</strain>
        <tissue evidence="22">Leaf</tissue>
    </source>
</reference>
<evidence type="ECO:0000313" key="22">
    <source>
        <dbReference type="EMBL" id="KAK7261756.1"/>
    </source>
</evidence>
<evidence type="ECO:0000256" key="17">
    <source>
        <dbReference type="ARBA" id="ARBA00048679"/>
    </source>
</evidence>
<dbReference type="InterPro" id="IPR032675">
    <property type="entry name" value="LRR_dom_sf"/>
</dbReference>
<keyword evidence="14 19" id="KW-0472">Membrane</keyword>
<dbReference type="SMART" id="SM00220">
    <property type="entry name" value="S_TKc"/>
    <property type="match status" value="1"/>
</dbReference>
<dbReference type="PROSITE" id="PS50011">
    <property type="entry name" value="PROTEIN_KINASE_DOM"/>
    <property type="match status" value="1"/>
</dbReference>
<keyword evidence="4" id="KW-0597">Phosphoprotein</keyword>
<keyword evidence="11" id="KW-0418">Kinase</keyword>
<keyword evidence="12 18" id="KW-0067">ATP-binding</keyword>
<evidence type="ECO:0000256" key="19">
    <source>
        <dbReference type="SAM" id="Phobius"/>
    </source>
</evidence>
<dbReference type="InterPro" id="IPR001611">
    <property type="entry name" value="Leu-rich_rpt"/>
</dbReference>
<dbReference type="GO" id="GO:0005524">
    <property type="term" value="F:ATP binding"/>
    <property type="evidence" value="ECO:0007669"/>
    <property type="project" value="UniProtKB-UniRule"/>
</dbReference>
<evidence type="ECO:0000256" key="6">
    <source>
        <dbReference type="ARBA" id="ARBA00022679"/>
    </source>
</evidence>
<dbReference type="Pfam" id="PF00560">
    <property type="entry name" value="LRR_1"/>
    <property type="match status" value="2"/>
</dbReference>
<evidence type="ECO:0000256" key="15">
    <source>
        <dbReference type="ARBA" id="ARBA00023170"/>
    </source>
</evidence>
<dbReference type="FunFam" id="3.80.10.10:FF:000129">
    <property type="entry name" value="Leucine-rich repeat receptor-like kinase"/>
    <property type="match status" value="1"/>
</dbReference>
<evidence type="ECO:0000256" key="1">
    <source>
        <dbReference type="ARBA" id="ARBA00004167"/>
    </source>
</evidence>
<feature type="signal peptide" evidence="20">
    <location>
        <begin position="1"/>
        <end position="23"/>
    </location>
</feature>
<gene>
    <name evidence="22" type="ORF">RIF29_28075</name>
</gene>